<protein>
    <submittedName>
        <fullName evidence="1">Uncharacterized protein</fullName>
    </submittedName>
</protein>
<gene>
    <name evidence="1" type="ORF">K933_02226</name>
</gene>
<evidence type="ECO:0000313" key="2">
    <source>
        <dbReference type="Proteomes" id="UP000017840"/>
    </source>
</evidence>
<dbReference type="EMBL" id="ASGZ01000005">
    <property type="protein sequence ID" value="ESP89762.1"/>
    <property type="molecule type" value="Genomic_DNA"/>
</dbReference>
<dbReference type="AlphaFoldDB" id="V4J2Y8"/>
<dbReference type="eggNOG" id="arCOG01024">
    <property type="taxonomic scope" value="Archaea"/>
</dbReference>
<keyword evidence="2" id="KW-1185">Reference proteome</keyword>
<dbReference type="Proteomes" id="UP000017840">
    <property type="component" value="Unassembled WGS sequence"/>
</dbReference>
<accession>V4J2Y8</accession>
<organism evidence="1 2">
    <name type="scientific">Candidatus Halobonum tyrrellensis G22</name>
    <dbReference type="NCBI Taxonomy" id="1324957"/>
    <lineage>
        <taxon>Archaea</taxon>
        <taxon>Methanobacteriati</taxon>
        <taxon>Methanobacteriota</taxon>
        <taxon>Stenosarchaea group</taxon>
        <taxon>Halobacteria</taxon>
        <taxon>Halobacteriales</taxon>
        <taxon>Haloferacaceae</taxon>
        <taxon>Candidatus Halobonum</taxon>
    </lineage>
</organism>
<dbReference type="eggNOG" id="arCOG08983">
    <property type="taxonomic scope" value="Archaea"/>
</dbReference>
<name>V4J2Y8_9EURY</name>
<evidence type="ECO:0000313" key="1">
    <source>
        <dbReference type="EMBL" id="ESP89762.1"/>
    </source>
</evidence>
<sequence>MFGAPARTALDAILPEGRYTTYGYKPLPTDAYVGYEGAYYQTKHIVTGRERTERSLVRVDTVADDEVPDSALLVDNLERPSARTLKILHTYTQSEGKSSAADLLRDDAYVLRRPAELESRLGTGDLDNRVVTMTESGAWAYRVTVTTERIVEPAYTAFAAEVAGSRDVFREVVLGSRVDAELTADSLSADVRSIIEEAVSAEMYAETPPLSDAYEATLGALGLHDVEQAKNGQLLWYNEQLYRYSLYIVQPSTRGA</sequence>
<comment type="caution">
    <text evidence="1">The sequence shown here is derived from an EMBL/GenBank/DDBJ whole genome shotgun (WGS) entry which is preliminary data.</text>
</comment>
<reference evidence="1 2" key="1">
    <citation type="journal article" date="2013" name="Genome Announc.">
        <title>Draft Genome Sequence of 'Candidatus Halobonum tyrrellensis' Strain G22, Isolated from the Hypersaline Waters of Lake Tyrrell, Australia.</title>
        <authorList>
            <person name="Ugalde J.A."/>
            <person name="Narasingarao P."/>
            <person name="Kuo S."/>
            <person name="Podell S."/>
            <person name="Allen E.E."/>
        </authorList>
    </citation>
    <scope>NUCLEOTIDE SEQUENCE [LARGE SCALE GENOMIC DNA]</scope>
    <source>
        <strain evidence="1 2">G22</strain>
    </source>
</reference>
<proteinExistence type="predicted"/>